<evidence type="ECO:0000313" key="7">
    <source>
        <dbReference type="EMBL" id="KAG8370382.1"/>
    </source>
</evidence>
<keyword evidence="3" id="KW-0560">Oxidoreductase</keyword>
<dbReference type="GO" id="GO:0016706">
    <property type="term" value="F:2-oxoglutarate-dependent dioxygenase activity"/>
    <property type="evidence" value="ECO:0007669"/>
    <property type="project" value="UniProtKB-ARBA"/>
</dbReference>
<dbReference type="Gene3D" id="2.60.120.330">
    <property type="entry name" value="B-lactam Antibiotic, Isopenicillin N Synthase, Chain"/>
    <property type="match status" value="2"/>
</dbReference>
<dbReference type="InterPro" id="IPR026992">
    <property type="entry name" value="DIOX_N"/>
</dbReference>
<comment type="caution">
    <text evidence="7">The sequence shown here is derived from an EMBL/GenBank/DDBJ whole genome shotgun (WGS) entry which is preliminary data.</text>
</comment>
<dbReference type="Proteomes" id="UP000826271">
    <property type="component" value="Unassembled WGS sequence"/>
</dbReference>
<keyword evidence="2" id="KW-0479">Metal-binding</keyword>
<name>A0AAV6WS34_9LAMI</name>
<organism evidence="7 8">
    <name type="scientific">Buddleja alternifolia</name>
    <dbReference type="NCBI Taxonomy" id="168488"/>
    <lineage>
        <taxon>Eukaryota</taxon>
        <taxon>Viridiplantae</taxon>
        <taxon>Streptophyta</taxon>
        <taxon>Embryophyta</taxon>
        <taxon>Tracheophyta</taxon>
        <taxon>Spermatophyta</taxon>
        <taxon>Magnoliopsida</taxon>
        <taxon>eudicotyledons</taxon>
        <taxon>Gunneridae</taxon>
        <taxon>Pentapetalae</taxon>
        <taxon>asterids</taxon>
        <taxon>lamiids</taxon>
        <taxon>Lamiales</taxon>
        <taxon>Scrophulariaceae</taxon>
        <taxon>Buddlejeae</taxon>
        <taxon>Buddleja</taxon>
    </lineage>
</organism>
<dbReference type="PANTHER" id="PTHR10209">
    <property type="entry name" value="OXIDOREDUCTASE, 2OG-FE II OXYGENASE FAMILY PROTEIN"/>
    <property type="match status" value="1"/>
</dbReference>
<keyword evidence="4" id="KW-0408">Iron</keyword>
<feature type="domain" description="Isopenicillin N synthase-like Fe(2+) 2OG dioxygenase" evidence="5">
    <location>
        <begin position="210"/>
        <end position="243"/>
    </location>
</feature>
<dbReference type="InterPro" id="IPR027443">
    <property type="entry name" value="IPNS-like_sf"/>
</dbReference>
<evidence type="ECO:0008006" key="9">
    <source>
        <dbReference type="Google" id="ProtNLM"/>
    </source>
</evidence>
<feature type="domain" description="Non-haem dioxygenase N-terminal" evidence="6">
    <location>
        <begin position="55"/>
        <end position="153"/>
    </location>
</feature>
<reference evidence="7" key="1">
    <citation type="submission" date="2019-10" db="EMBL/GenBank/DDBJ databases">
        <authorList>
            <person name="Zhang R."/>
            <person name="Pan Y."/>
            <person name="Wang J."/>
            <person name="Ma R."/>
            <person name="Yu S."/>
        </authorList>
    </citation>
    <scope>NUCLEOTIDE SEQUENCE</scope>
    <source>
        <strain evidence="7">LA-IB0</strain>
        <tissue evidence="7">Leaf</tissue>
    </source>
</reference>
<dbReference type="GO" id="GO:0046872">
    <property type="term" value="F:metal ion binding"/>
    <property type="evidence" value="ECO:0007669"/>
    <property type="project" value="UniProtKB-KW"/>
</dbReference>
<dbReference type="PANTHER" id="PTHR10209:SF859">
    <property type="entry name" value="OS03G0690500 PROTEIN"/>
    <property type="match status" value="1"/>
</dbReference>
<dbReference type="EMBL" id="WHWC01000014">
    <property type="protein sequence ID" value="KAG8370382.1"/>
    <property type="molecule type" value="Genomic_DNA"/>
</dbReference>
<accession>A0AAV6WS34</accession>
<proteinExistence type="inferred from homology"/>
<evidence type="ECO:0000256" key="2">
    <source>
        <dbReference type="ARBA" id="ARBA00022723"/>
    </source>
</evidence>
<dbReference type="InterPro" id="IPR044861">
    <property type="entry name" value="IPNS-like_FE2OG_OXY"/>
</dbReference>
<dbReference type="SUPFAM" id="SSF51197">
    <property type="entry name" value="Clavaminate synthase-like"/>
    <property type="match status" value="1"/>
</dbReference>
<evidence type="ECO:0000256" key="4">
    <source>
        <dbReference type="ARBA" id="ARBA00023004"/>
    </source>
</evidence>
<comment type="similarity">
    <text evidence="1">Belongs to the iron/ascorbate-dependent oxidoreductase family.</text>
</comment>
<dbReference type="Pfam" id="PF03171">
    <property type="entry name" value="2OG-FeII_Oxy"/>
    <property type="match status" value="1"/>
</dbReference>
<evidence type="ECO:0000256" key="3">
    <source>
        <dbReference type="ARBA" id="ARBA00023002"/>
    </source>
</evidence>
<dbReference type="Pfam" id="PF14226">
    <property type="entry name" value="DIOX_N"/>
    <property type="match status" value="1"/>
</dbReference>
<evidence type="ECO:0000259" key="6">
    <source>
        <dbReference type="Pfam" id="PF14226"/>
    </source>
</evidence>
<keyword evidence="8" id="KW-1185">Reference proteome</keyword>
<evidence type="ECO:0000313" key="8">
    <source>
        <dbReference type="Proteomes" id="UP000826271"/>
    </source>
</evidence>
<sequence length="326" mass="37423">MAEPLYDRTKELKAFDDTKTGVQGLVDDGITKVPRIFIHPQNNTHNKTNVQLKFPLIDLKNFHEDPIKHKEVIDRVRDASGSWGFFQVINHGIPGRVMDEMLNGVRKFYDQDVEERKKWYTRDMNRRILYNSNFDLFSSPAANWRDTFYCQMAPNPPILDELPIVCRDIMFEYTNQVLKLGTTLFQILSEALGLEANHLEDMKCAEGLSLLCHYYPLCPEPELTLGTSKHADNDFLTVLLNDQLISNDKFISAEHRVLANNVSSRVSVACFFRSDPMTSGKLYGPIEELLSEDDPPKYRATTVGEYVTYYNRKGLDGTSALSHFRI</sequence>
<evidence type="ECO:0000259" key="5">
    <source>
        <dbReference type="Pfam" id="PF03171"/>
    </source>
</evidence>
<gene>
    <name evidence="7" type="ORF">BUALT_Bualt14G0111200</name>
</gene>
<dbReference type="AlphaFoldDB" id="A0AAV6WS34"/>
<evidence type="ECO:0000256" key="1">
    <source>
        <dbReference type="ARBA" id="ARBA00008056"/>
    </source>
</evidence>
<protein>
    <recommendedName>
        <fullName evidence="9">1-aminocyclopropane-1-carboxylate oxidase</fullName>
    </recommendedName>
</protein>